<sequence length="65" mass="7165">MEINFFAYRKEKKKAVVGPSGLKEMKCICVSVHNAIGDVCNSTQSQLNATVLHRKVCKRLGGKEA</sequence>
<keyword evidence="2" id="KW-1185">Reference proteome</keyword>
<dbReference type="AlphaFoldDB" id="A0A9D4AQX0"/>
<name>A0A9D4AQX0_9SAUR</name>
<comment type="caution">
    <text evidence="1">The sequence shown here is derived from an EMBL/GenBank/DDBJ whole genome shotgun (WGS) entry which is preliminary data.</text>
</comment>
<reference evidence="1" key="1">
    <citation type="submission" date="2021-09" db="EMBL/GenBank/DDBJ databases">
        <title>The genome of Mauremys mutica provides insights into the evolution of semi-aquatic lifestyle.</title>
        <authorList>
            <person name="Gong S."/>
            <person name="Gao Y."/>
        </authorList>
    </citation>
    <scope>NUCLEOTIDE SEQUENCE</scope>
    <source>
        <strain evidence="1">MM-2020</strain>
        <tissue evidence="1">Muscle</tissue>
    </source>
</reference>
<evidence type="ECO:0000313" key="2">
    <source>
        <dbReference type="Proteomes" id="UP000827986"/>
    </source>
</evidence>
<protein>
    <submittedName>
        <fullName evidence="1">Uncharacterized protein</fullName>
    </submittedName>
</protein>
<dbReference type="Proteomes" id="UP000827986">
    <property type="component" value="Unassembled WGS sequence"/>
</dbReference>
<accession>A0A9D4AQX0</accession>
<proteinExistence type="predicted"/>
<organism evidence="1 2">
    <name type="scientific">Mauremys mutica</name>
    <name type="common">yellowpond turtle</name>
    <dbReference type="NCBI Taxonomy" id="74926"/>
    <lineage>
        <taxon>Eukaryota</taxon>
        <taxon>Metazoa</taxon>
        <taxon>Chordata</taxon>
        <taxon>Craniata</taxon>
        <taxon>Vertebrata</taxon>
        <taxon>Euteleostomi</taxon>
        <taxon>Archelosauria</taxon>
        <taxon>Testudinata</taxon>
        <taxon>Testudines</taxon>
        <taxon>Cryptodira</taxon>
        <taxon>Durocryptodira</taxon>
        <taxon>Testudinoidea</taxon>
        <taxon>Geoemydidae</taxon>
        <taxon>Geoemydinae</taxon>
        <taxon>Mauremys</taxon>
    </lineage>
</organism>
<evidence type="ECO:0000313" key="1">
    <source>
        <dbReference type="EMBL" id="KAH1165196.1"/>
    </source>
</evidence>
<dbReference type="EMBL" id="JAHDVG010000488">
    <property type="protein sequence ID" value="KAH1165196.1"/>
    <property type="molecule type" value="Genomic_DNA"/>
</dbReference>
<gene>
    <name evidence="1" type="ORF">KIL84_022755</name>
</gene>